<feature type="region of interest" description="Disordered" evidence="1">
    <location>
        <begin position="1"/>
        <end position="50"/>
    </location>
</feature>
<sequence>MTYGNSKQDERGVPKTMEENQIRTEQGIESDPTKLSSIGGKSALKANDQNNPVELKQLEKKPAWVDCPFCHSRVETRVEKHVKKEDV</sequence>
<keyword evidence="3" id="KW-1185">Reference proteome</keyword>
<name>A0ABR3WQL0_9PEZI</name>
<comment type="caution">
    <text evidence="2">The sequence shown here is derived from an EMBL/GenBank/DDBJ whole genome shotgun (WGS) entry which is preliminary data.</text>
</comment>
<dbReference type="Proteomes" id="UP001583177">
    <property type="component" value="Unassembled WGS sequence"/>
</dbReference>
<evidence type="ECO:0000313" key="3">
    <source>
        <dbReference type="Proteomes" id="UP001583177"/>
    </source>
</evidence>
<accession>A0ABR3WQL0</accession>
<proteinExistence type="predicted"/>
<organism evidence="2 3">
    <name type="scientific">Diaporthe australafricana</name>
    <dbReference type="NCBI Taxonomy" id="127596"/>
    <lineage>
        <taxon>Eukaryota</taxon>
        <taxon>Fungi</taxon>
        <taxon>Dikarya</taxon>
        <taxon>Ascomycota</taxon>
        <taxon>Pezizomycotina</taxon>
        <taxon>Sordariomycetes</taxon>
        <taxon>Sordariomycetidae</taxon>
        <taxon>Diaporthales</taxon>
        <taxon>Diaporthaceae</taxon>
        <taxon>Diaporthe</taxon>
    </lineage>
</organism>
<gene>
    <name evidence="2" type="ORF">Daus18300_007113</name>
</gene>
<feature type="compositionally biased region" description="Basic and acidic residues" evidence="1">
    <location>
        <begin position="7"/>
        <end position="22"/>
    </location>
</feature>
<evidence type="ECO:0008006" key="4">
    <source>
        <dbReference type="Google" id="ProtNLM"/>
    </source>
</evidence>
<evidence type="ECO:0000313" key="2">
    <source>
        <dbReference type="EMBL" id="KAL1865737.1"/>
    </source>
</evidence>
<protein>
    <recommendedName>
        <fullName evidence="4">LITAF domain-containing protein</fullName>
    </recommendedName>
</protein>
<reference evidence="2 3" key="1">
    <citation type="journal article" date="2024" name="IMA Fungus">
        <title>IMA Genome - F19 : A genome assembly and annotation guide to empower mycologists, including annotated draft genome sequences of Ceratocystis pirilliformis, Diaporthe australafricana, Fusarium ophioides, Paecilomyces lecythidis, and Sporothrix stenoceras.</title>
        <authorList>
            <person name="Aylward J."/>
            <person name="Wilson A.M."/>
            <person name="Visagie C.M."/>
            <person name="Spraker J."/>
            <person name="Barnes I."/>
            <person name="Buitendag C."/>
            <person name="Ceriani C."/>
            <person name="Del Mar Angel L."/>
            <person name="du Plessis D."/>
            <person name="Fuchs T."/>
            <person name="Gasser K."/>
            <person name="Kramer D."/>
            <person name="Li W."/>
            <person name="Munsamy K."/>
            <person name="Piso A."/>
            <person name="Price J.L."/>
            <person name="Sonnekus B."/>
            <person name="Thomas C."/>
            <person name="van der Nest A."/>
            <person name="van Dijk A."/>
            <person name="van Heerden A."/>
            <person name="van Vuuren N."/>
            <person name="Yilmaz N."/>
            <person name="Duong T.A."/>
            <person name="van der Merwe N.A."/>
            <person name="Wingfield M.J."/>
            <person name="Wingfield B.D."/>
        </authorList>
    </citation>
    <scope>NUCLEOTIDE SEQUENCE [LARGE SCALE GENOMIC DNA]</scope>
    <source>
        <strain evidence="2 3">CMW 18300</strain>
    </source>
</reference>
<evidence type="ECO:0000256" key="1">
    <source>
        <dbReference type="SAM" id="MobiDB-lite"/>
    </source>
</evidence>
<dbReference type="EMBL" id="JAWRVE010000060">
    <property type="protein sequence ID" value="KAL1865737.1"/>
    <property type="molecule type" value="Genomic_DNA"/>
</dbReference>